<dbReference type="RefSeq" id="WP_066692747.1">
    <property type="nucleotide sequence ID" value="NZ_CP117025.1"/>
</dbReference>
<dbReference type="InterPro" id="IPR006680">
    <property type="entry name" value="Amidohydro-rel"/>
</dbReference>
<accession>A0ABR5Y9D5</accession>
<proteinExistence type="inferred from homology"/>
<reference evidence="4" key="1">
    <citation type="submission" date="2016-01" db="EMBL/GenBank/DDBJ databases">
        <title>Draft genome of Chromobacterium sp. F49.</title>
        <authorList>
            <person name="Hong K.W."/>
        </authorList>
    </citation>
    <scope>NUCLEOTIDE SEQUENCE [LARGE SCALE GENOMIC DNA]</scope>
    <source>
        <strain evidence="4">CN3</strain>
    </source>
</reference>
<dbReference type="Gene3D" id="3.20.20.140">
    <property type="entry name" value="Metal-dependent hydrolases"/>
    <property type="match status" value="1"/>
</dbReference>
<dbReference type="EMBL" id="LQQO01000034">
    <property type="protein sequence ID" value="KZE11416.1"/>
    <property type="molecule type" value="Genomic_DNA"/>
</dbReference>
<organism evidence="3 4">
    <name type="scientific">Sphingomonas hankookensis</name>
    <dbReference type="NCBI Taxonomy" id="563996"/>
    <lineage>
        <taxon>Bacteria</taxon>
        <taxon>Pseudomonadati</taxon>
        <taxon>Pseudomonadota</taxon>
        <taxon>Alphaproteobacteria</taxon>
        <taxon>Sphingomonadales</taxon>
        <taxon>Sphingomonadaceae</taxon>
        <taxon>Sphingomonas</taxon>
    </lineage>
</organism>
<evidence type="ECO:0000313" key="4">
    <source>
        <dbReference type="Proteomes" id="UP000076609"/>
    </source>
</evidence>
<dbReference type="Proteomes" id="UP000076609">
    <property type="component" value="Unassembled WGS sequence"/>
</dbReference>
<protein>
    <submittedName>
        <fullName evidence="3">Amidohydrolase</fullName>
    </submittedName>
</protein>
<keyword evidence="4" id="KW-1185">Reference proteome</keyword>
<evidence type="ECO:0000313" key="3">
    <source>
        <dbReference type="EMBL" id="KZE11416.1"/>
    </source>
</evidence>
<dbReference type="InterPro" id="IPR052350">
    <property type="entry name" value="Metallo-dep_Lactonases"/>
</dbReference>
<feature type="domain" description="Amidohydrolase-related" evidence="2">
    <location>
        <begin position="5"/>
        <end position="273"/>
    </location>
</feature>
<evidence type="ECO:0000256" key="1">
    <source>
        <dbReference type="ARBA" id="ARBA00038310"/>
    </source>
</evidence>
<sequence length="274" mass="29488">MSGIVDAHLHVWRIDAPFHGWPAPSDGVLYRSYNLADVRAAMGDAPVDRVVLVQAQTDDRETDWLLELAEGDPWVAGVVGWVALDSPDAPARIAALAARRKLVGLRPMLQAIGDTDWLLRGDVARGVAAMVEHGLRLDALVQPRHLGMLATFADRWPGLPIVIDHAAKPAPPGDADWRKGMAALAERPSVWCKLSGLRTEQATGADPLALAPMVARLVDWFGERLLWGSDWPVLSAAGDGYGDWLATTQGLTAGLSDDARARLMGGAAREFYGV</sequence>
<comment type="similarity">
    <text evidence="1">Belongs to the metallo-dependent hydrolases superfamily.</text>
</comment>
<evidence type="ECO:0000259" key="2">
    <source>
        <dbReference type="Pfam" id="PF04909"/>
    </source>
</evidence>
<gene>
    <name evidence="3" type="ORF">AVT10_03945</name>
</gene>
<dbReference type="PANTHER" id="PTHR43569:SF2">
    <property type="entry name" value="AMIDOHYDROLASE-RELATED DOMAIN-CONTAINING PROTEIN"/>
    <property type="match status" value="1"/>
</dbReference>
<name>A0ABR5Y9D5_9SPHN</name>
<dbReference type="Pfam" id="PF04909">
    <property type="entry name" value="Amidohydro_2"/>
    <property type="match status" value="1"/>
</dbReference>
<dbReference type="InterPro" id="IPR032466">
    <property type="entry name" value="Metal_Hydrolase"/>
</dbReference>
<comment type="caution">
    <text evidence="3">The sequence shown here is derived from an EMBL/GenBank/DDBJ whole genome shotgun (WGS) entry which is preliminary data.</text>
</comment>
<dbReference type="SUPFAM" id="SSF51556">
    <property type="entry name" value="Metallo-dependent hydrolases"/>
    <property type="match status" value="1"/>
</dbReference>
<dbReference type="PANTHER" id="PTHR43569">
    <property type="entry name" value="AMIDOHYDROLASE"/>
    <property type="match status" value="1"/>
</dbReference>